<name>A0A4W6FN06_LATCA</name>
<dbReference type="Proteomes" id="UP000314980">
    <property type="component" value="Unassembled WGS sequence"/>
</dbReference>
<dbReference type="GeneTree" id="ENSGT00940000159479"/>
<evidence type="ECO:0008006" key="3">
    <source>
        <dbReference type="Google" id="ProtNLM"/>
    </source>
</evidence>
<dbReference type="InterPro" id="IPR036034">
    <property type="entry name" value="PDZ_sf"/>
</dbReference>
<keyword evidence="2" id="KW-1185">Reference proteome</keyword>
<evidence type="ECO:0000313" key="1">
    <source>
        <dbReference type="Ensembl" id="ENSLCAP00010052615.1"/>
    </source>
</evidence>
<proteinExistence type="predicted"/>
<reference evidence="2" key="1">
    <citation type="submission" date="2015-09" db="EMBL/GenBank/DDBJ databases">
        <authorList>
            <person name="Sai Rama Sridatta P."/>
        </authorList>
    </citation>
    <scope>NUCLEOTIDE SEQUENCE [LARGE SCALE GENOMIC DNA]</scope>
</reference>
<accession>A0A4W6FN06</accession>
<reference evidence="1" key="2">
    <citation type="submission" date="2025-08" db="UniProtKB">
        <authorList>
            <consortium name="Ensembl"/>
        </authorList>
    </citation>
    <scope>IDENTIFICATION</scope>
</reference>
<dbReference type="Ensembl" id="ENSLCAT00010053976.1">
    <property type="protein sequence ID" value="ENSLCAP00010052615.1"/>
    <property type="gene ID" value="ENSLCAG00010024490.1"/>
</dbReference>
<evidence type="ECO:0000313" key="2">
    <source>
        <dbReference type="Proteomes" id="UP000314980"/>
    </source>
</evidence>
<sequence>METVEQLVSFHHIQVQLSGGAPWGFTLKGGLEHGEPLIITKSQQQQRRRQRWCKCWPSVCVPYSPQRHSGGNGKAWLSHLETHTHTKSHTVNAAPGKM</sequence>
<dbReference type="STRING" id="8187.ENSLCAP00010052615"/>
<protein>
    <recommendedName>
        <fullName evidence="3">Shroom family member 4</fullName>
    </recommendedName>
</protein>
<organism evidence="1 2">
    <name type="scientific">Lates calcarifer</name>
    <name type="common">Barramundi</name>
    <name type="synonym">Holocentrus calcarifer</name>
    <dbReference type="NCBI Taxonomy" id="8187"/>
    <lineage>
        <taxon>Eukaryota</taxon>
        <taxon>Metazoa</taxon>
        <taxon>Chordata</taxon>
        <taxon>Craniata</taxon>
        <taxon>Vertebrata</taxon>
        <taxon>Euteleostomi</taxon>
        <taxon>Actinopterygii</taxon>
        <taxon>Neopterygii</taxon>
        <taxon>Teleostei</taxon>
        <taxon>Neoteleostei</taxon>
        <taxon>Acanthomorphata</taxon>
        <taxon>Carangaria</taxon>
        <taxon>Carangaria incertae sedis</taxon>
        <taxon>Centropomidae</taxon>
        <taxon>Lates</taxon>
    </lineage>
</organism>
<dbReference type="InParanoid" id="A0A4W6FN06"/>
<dbReference type="AlphaFoldDB" id="A0A4W6FN06"/>
<reference evidence="1" key="3">
    <citation type="submission" date="2025-09" db="UniProtKB">
        <authorList>
            <consortium name="Ensembl"/>
        </authorList>
    </citation>
    <scope>IDENTIFICATION</scope>
</reference>
<dbReference type="Gene3D" id="2.30.42.10">
    <property type="match status" value="1"/>
</dbReference>